<feature type="region of interest" description="Disordered" evidence="2">
    <location>
        <begin position="104"/>
        <end position="125"/>
    </location>
</feature>
<reference evidence="3" key="2">
    <citation type="journal article" date="2021" name="PeerJ">
        <title>Extensive microbial diversity within the chicken gut microbiome revealed by metagenomics and culture.</title>
        <authorList>
            <person name="Gilroy R."/>
            <person name="Ravi A."/>
            <person name="Getino M."/>
            <person name="Pursley I."/>
            <person name="Horton D.L."/>
            <person name="Alikhan N.F."/>
            <person name="Baker D."/>
            <person name="Gharbi K."/>
            <person name="Hall N."/>
            <person name="Watson M."/>
            <person name="Adriaenssens E.M."/>
            <person name="Foster-Nyarko E."/>
            <person name="Jarju S."/>
            <person name="Secka A."/>
            <person name="Antonio M."/>
            <person name="Oren A."/>
            <person name="Chaudhuri R.R."/>
            <person name="La Ragione R."/>
            <person name="Hildebrand F."/>
            <person name="Pallen M.J."/>
        </authorList>
    </citation>
    <scope>NUCLEOTIDE SEQUENCE</scope>
    <source>
        <strain evidence="3">D5-748</strain>
    </source>
</reference>
<comment type="similarity">
    <text evidence="1">Belongs to the ComF/GntX family.</text>
</comment>
<dbReference type="CDD" id="cd06223">
    <property type="entry name" value="PRTases_typeI"/>
    <property type="match status" value="1"/>
</dbReference>
<dbReference type="PANTHER" id="PTHR47505">
    <property type="entry name" value="DNA UTILIZATION PROTEIN YHGH"/>
    <property type="match status" value="1"/>
</dbReference>
<sequence>MYRFRKHISTASPFFKEILTGISGTLSAAGDIILPRYCAVCGRRLLIHEKFICIYCLADFPYTYNWTIPHNRMADKFNEMIQRDIIDSNGSGMPMRGGIWTEPTENCTGKDGTGKDTTGKDQTESGTCKMKTVHEPYAYAAALFLYRGESAYRRIPHRLKYHGDISIGRHFGKMLAKRLAGTEHFSNVDMVIPVPLHWRRRWERGYNQAAVIAAETAAVLGTALREDILVRHRRTRTQTRLDVLGKIQNVRQAFGIREKFLASPPAARHILLVDDVFTTGATINACFRALRTVYSTEVRISAVTLAFVDSG</sequence>
<organism evidence="3 4">
    <name type="scientific">Candidatus Cryptobacteroides merdavium</name>
    <dbReference type="NCBI Taxonomy" id="2840769"/>
    <lineage>
        <taxon>Bacteria</taxon>
        <taxon>Pseudomonadati</taxon>
        <taxon>Bacteroidota</taxon>
        <taxon>Bacteroidia</taxon>
        <taxon>Bacteroidales</taxon>
        <taxon>Candidatus Cryptobacteroides</taxon>
    </lineage>
</organism>
<evidence type="ECO:0000256" key="2">
    <source>
        <dbReference type="SAM" id="MobiDB-lite"/>
    </source>
</evidence>
<protein>
    <submittedName>
        <fullName evidence="3">ComF family protein</fullName>
    </submittedName>
</protein>
<evidence type="ECO:0000313" key="4">
    <source>
        <dbReference type="Proteomes" id="UP000823619"/>
    </source>
</evidence>
<dbReference type="InterPro" id="IPR000836">
    <property type="entry name" value="PRTase_dom"/>
</dbReference>
<dbReference type="Proteomes" id="UP000823619">
    <property type="component" value="Unassembled WGS sequence"/>
</dbReference>
<name>A0A9D9EBX5_9BACT</name>
<dbReference type="EMBL" id="JADIMO010000039">
    <property type="protein sequence ID" value="MBO8444763.1"/>
    <property type="molecule type" value="Genomic_DNA"/>
</dbReference>
<dbReference type="InterPro" id="IPR051910">
    <property type="entry name" value="ComF/GntX_DNA_util-trans"/>
</dbReference>
<gene>
    <name evidence="3" type="ORF">IAC23_03580</name>
</gene>
<feature type="compositionally biased region" description="Basic and acidic residues" evidence="2">
    <location>
        <begin position="112"/>
        <end position="123"/>
    </location>
</feature>
<reference evidence="3" key="1">
    <citation type="submission" date="2020-10" db="EMBL/GenBank/DDBJ databases">
        <authorList>
            <person name="Gilroy R."/>
        </authorList>
    </citation>
    <scope>NUCLEOTIDE SEQUENCE</scope>
    <source>
        <strain evidence="3">D5-748</strain>
    </source>
</reference>
<accession>A0A9D9EBX5</accession>
<dbReference type="InterPro" id="IPR029057">
    <property type="entry name" value="PRTase-like"/>
</dbReference>
<dbReference type="Gene3D" id="3.40.50.2020">
    <property type="match status" value="1"/>
</dbReference>
<comment type="caution">
    <text evidence="3">The sequence shown here is derived from an EMBL/GenBank/DDBJ whole genome shotgun (WGS) entry which is preliminary data.</text>
</comment>
<proteinExistence type="inferred from homology"/>
<evidence type="ECO:0000313" key="3">
    <source>
        <dbReference type="EMBL" id="MBO8444763.1"/>
    </source>
</evidence>
<dbReference type="PANTHER" id="PTHR47505:SF1">
    <property type="entry name" value="DNA UTILIZATION PROTEIN YHGH"/>
    <property type="match status" value="1"/>
</dbReference>
<evidence type="ECO:0000256" key="1">
    <source>
        <dbReference type="ARBA" id="ARBA00008007"/>
    </source>
</evidence>
<dbReference type="AlphaFoldDB" id="A0A9D9EBX5"/>
<dbReference type="SUPFAM" id="SSF53271">
    <property type="entry name" value="PRTase-like"/>
    <property type="match status" value="1"/>
</dbReference>